<comment type="caution">
    <text evidence="9">The sequence shown here is derived from an EMBL/GenBank/DDBJ whole genome shotgun (WGS) entry which is preliminary data.</text>
</comment>
<dbReference type="EMBL" id="LZPO01094199">
    <property type="protein sequence ID" value="OBS65571.1"/>
    <property type="molecule type" value="Genomic_DNA"/>
</dbReference>
<protein>
    <recommendedName>
        <fullName evidence="11">G-protein coupled receptors family 1 profile domain-containing protein</fullName>
    </recommendedName>
</protein>
<gene>
    <name evidence="9" type="ORF">A6R68_05889</name>
</gene>
<dbReference type="GO" id="GO:0005886">
    <property type="term" value="C:plasma membrane"/>
    <property type="evidence" value="ECO:0007669"/>
    <property type="project" value="UniProtKB-SubCell"/>
</dbReference>
<keyword evidence="2" id="KW-1003">Cell membrane</keyword>
<keyword evidence="6 8" id="KW-0472">Membrane</keyword>
<keyword evidence="3" id="KW-0716">Sensory transduction</keyword>
<evidence type="ECO:0000313" key="10">
    <source>
        <dbReference type="Proteomes" id="UP000092124"/>
    </source>
</evidence>
<dbReference type="PANTHER" id="PTHR26453">
    <property type="entry name" value="OLFACTORY RECEPTOR"/>
    <property type="match status" value="1"/>
</dbReference>
<keyword evidence="7" id="KW-0807">Transducer</keyword>
<evidence type="ECO:0000256" key="7">
    <source>
        <dbReference type="ARBA" id="ARBA00023224"/>
    </source>
</evidence>
<evidence type="ECO:0000256" key="5">
    <source>
        <dbReference type="ARBA" id="ARBA00022989"/>
    </source>
</evidence>
<keyword evidence="10" id="KW-1185">Reference proteome</keyword>
<dbReference type="GO" id="GO:0004984">
    <property type="term" value="F:olfactory receptor activity"/>
    <property type="evidence" value="ECO:0007669"/>
    <property type="project" value="InterPro"/>
</dbReference>
<dbReference type="STRING" id="56216.A0A1A6GH72"/>
<evidence type="ECO:0000256" key="1">
    <source>
        <dbReference type="ARBA" id="ARBA00004651"/>
    </source>
</evidence>
<comment type="subcellular location">
    <subcellularLocation>
        <location evidence="1">Cell membrane</location>
        <topology evidence="1">Multi-pass membrane protein</topology>
    </subcellularLocation>
</comment>
<accession>A0A1A6GH72</accession>
<sequence length="134" mass="14638">MAYDCFVATCYSKIMKHRMCAILAIGTSFFGCIQAIFLTTLTFQLSYCGPNVVEYYFCDIPAMLKLACADISALEMVGLITVSSDPFCKFNLLSGNLETSPLAVPISLPSSLPLCQWSSYTSSLLPTPGLMQLF</sequence>
<dbReference type="GO" id="GO:0007186">
    <property type="term" value="P:G protein-coupled receptor signaling pathway"/>
    <property type="evidence" value="ECO:0007669"/>
    <property type="project" value="InterPro"/>
</dbReference>
<evidence type="ECO:0000256" key="4">
    <source>
        <dbReference type="ARBA" id="ARBA00022692"/>
    </source>
</evidence>
<evidence type="ECO:0000256" key="2">
    <source>
        <dbReference type="ARBA" id="ARBA00022475"/>
    </source>
</evidence>
<dbReference type="SUPFAM" id="SSF81321">
    <property type="entry name" value="Family A G protein-coupled receptor-like"/>
    <property type="match status" value="1"/>
</dbReference>
<evidence type="ECO:0000256" key="6">
    <source>
        <dbReference type="ARBA" id="ARBA00023136"/>
    </source>
</evidence>
<dbReference type="Proteomes" id="UP000092124">
    <property type="component" value="Unassembled WGS sequence"/>
</dbReference>
<dbReference type="Pfam" id="PF13853">
    <property type="entry name" value="7tm_4"/>
    <property type="match status" value="1"/>
</dbReference>
<evidence type="ECO:0008006" key="11">
    <source>
        <dbReference type="Google" id="ProtNLM"/>
    </source>
</evidence>
<organism evidence="9 10">
    <name type="scientific">Neotoma lepida</name>
    <name type="common">Desert woodrat</name>
    <dbReference type="NCBI Taxonomy" id="56216"/>
    <lineage>
        <taxon>Eukaryota</taxon>
        <taxon>Metazoa</taxon>
        <taxon>Chordata</taxon>
        <taxon>Craniata</taxon>
        <taxon>Vertebrata</taxon>
        <taxon>Euteleostomi</taxon>
        <taxon>Mammalia</taxon>
        <taxon>Eutheria</taxon>
        <taxon>Euarchontoglires</taxon>
        <taxon>Glires</taxon>
        <taxon>Rodentia</taxon>
        <taxon>Myomorpha</taxon>
        <taxon>Muroidea</taxon>
        <taxon>Cricetidae</taxon>
        <taxon>Neotominae</taxon>
        <taxon>Neotoma</taxon>
    </lineage>
</organism>
<evidence type="ECO:0000313" key="9">
    <source>
        <dbReference type="EMBL" id="OBS65571.1"/>
    </source>
</evidence>
<proteinExistence type="predicted"/>
<keyword evidence="4 8" id="KW-0812">Transmembrane</keyword>
<dbReference type="InterPro" id="IPR000725">
    <property type="entry name" value="Olfact_rcpt"/>
</dbReference>
<reference evidence="9 10" key="1">
    <citation type="submission" date="2016-06" db="EMBL/GenBank/DDBJ databases">
        <title>The Draft Genome Sequence and Annotation of the Desert Woodrat Neotoma lepida.</title>
        <authorList>
            <person name="Campbell M."/>
            <person name="Oakeson K.F."/>
            <person name="Yandell M."/>
            <person name="Halpert J.R."/>
            <person name="Dearing D."/>
        </authorList>
    </citation>
    <scope>NUCLEOTIDE SEQUENCE [LARGE SCALE GENOMIC DNA]</scope>
    <source>
        <strain evidence="9">417</strain>
        <tissue evidence="9">Liver</tissue>
    </source>
</reference>
<dbReference type="AlphaFoldDB" id="A0A1A6GH72"/>
<name>A0A1A6GH72_NEOLE</name>
<evidence type="ECO:0000256" key="8">
    <source>
        <dbReference type="SAM" id="Phobius"/>
    </source>
</evidence>
<feature type="non-terminal residue" evidence="9">
    <location>
        <position position="134"/>
    </location>
</feature>
<keyword evidence="5 8" id="KW-1133">Transmembrane helix</keyword>
<feature type="transmembrane region" description="Helical" evidence="8">
    <location>
        <begin position="21"/>
        <end position="43"/>
    </location>
</feature>
<evidence type="ECO:0000256" key="3">
    <source>
        <dbReference type="ARBA" id="ARBA00022606"/>
    </source>
</evidence>